<keyword evidence="6" id="KW-0645">Protease</keyword>
<dbReference type="Pfam" id="PF08516">
    <property type="entry name" value="ADAM_CR"/>
    <property type="match status" value="1"/>
</dbReference>
<dbReference type="PROSITE" id="PS50092">
    <property type="entry name" value="TSP1"/>
    <property type="match status" value="1"/>
</dbReference>
<proteinExistence type="predicted"/>
<evidence type="ECO:0000313" key="7">
    <source>
        <dbReference type="Proteomes" id="UP001249851"/>
    </source>
</evidence>
<keyword evidence="2" id="KW-0325">Glycoprotein</keyword>
<dbReference type="SUPFAM" id="SSF82895">
    <property type="entry name" value="TSP-1 type 1 repeat"/>
    <property type="match status" value="1"/>
</dbReference>
<dbReference type="InterPro" id="IPR002181">
    <property type="entry name" value="Fibrinogen_a/b/g_C_dom"/>
</dbReference>
<dbReference type="InterPro" id="IPR001762">
    <property type="entry name" value="Disintegrin_dom"/>
</dbReference>
<feature type="domain" description="Peptidase M12B" evidence="4">
    <location>
        <begin position="157"/>
        <end position="271"/>
    </location>
</feature>
<evidence type="ECO:0000256" key="2">
    <source>
        <dbReference type="ARBA" id="ARBA00023180"/>
    </source>
</evidence>
<dbReference type="SMART" id="SM00209">
    <property type="entry name" value="TSP1"/>
    <property type="match status" value="1"/>
</dbReference>
<reference evidence="6" key="1">
    <citation type="journal article" date="2023" name="G3 (Bethesda)">
        <title>Whole genome assembly and annotation of the endangered Caribbean coral Acropora cervicornis.</title>
        <authorList>
            <person name="Selwyn J.D."/>
            <person name="Vollmer S.V."/>
        </authorList>
    </citation>
    <scope>NUCLEOTIDE SEQUENCE</scope>
    <source>
        <strain evidence="6">K2</strain>
    </source>
</reference>
<dbReference type="InterPro" id="IPR001590">
    <property type="entry name" value="Peptidase_M12B"/>
</dbReference>
<comment type="caution">
    <text evidence="3">Lacks conserved residue(s) required for the propagation of feature annotation.</text>
</comment>
<dbReference type="SMART" id="SM00608">
    <property type="entry name" value="ACR"/>
    <property type="match status" value="1"/>
</dbReference>
<evidence type="ECO:0000256" key="1">
    <source>
        <dbReference type="ARBA" id="ARBA00023157"/>
    </source>
</evidence>
<dbReference type="SUPFAM" id="SSF55486">
    <property type="entry name" value="Metalloproteases ('zincins'), catalytic domain"/>
    <property type="match status" value="1"/>
</dbReference>
<dbReference type="InterPro" id="IPR006586">
    <property type="entry name" value="ADAM_Cys-rich"/>
</dbReference>
<evidence type="ECO:0000259" key="4">
    <source>
        <dbReference type="PROSITE" id="PS50215"/>
    </source>
</evidence>
<dbReference type="SUPFAM" id="SSF50370">
    <property type="entry name" value="Ricin B-like lectins"/>
    <property type="match status" value="1"/>
</dbReference>
<comment type="caution">
    <text evidence="6">The sequence shown here is derived from an EMBL/GenBank/DDBJ whole genome shotgun (WGS) entry which is preliminary data.</text>
</comment>
<keyword evidence="1" id="KW-1015">Disulfide bond</keyword>
<dbReference type="AlphaFoldDB" id="A0AAD9QC59"/>
<accession>A0AAD9QC59</accession>
<dbReference type="GO" id="GO:0004222">
    <property type="term" value="F:metalloendopeptidase activity"/>
    <property type="evidence" value="ECO:0007669"/>
    <property type="project" value="InterPro"/>
</dbReference>
<dbReference type="Gene3D" id="2.80.10.50">
    <property type="match status" value="1"/>
</dbReference>
<dbReference type="Pfam" id="PF01421">
    <property type="entry name" value="Reprolysin"/>
    <property type="match status" value="1"/>
</dbReference>
<keyword evidence="6" id="KW-0378">Hydrolase</keyword>
<dbReference type="PROSITE" id="PS50215">
    <property type="entry name" value="ADAM_MEPRO"/>
    <property type="match status" value="1"/>
</dbReference>
<dbReference type="Gene3D" id="3.40.390.10">
    <property type="entry name" value="Collagenase (Catalytic Domain)"/>
    <property type="match status" value="1"/>
</dbReference>
<sequence length="1092" mass="122478">MMAAKDRLLIACFFCFVICFFTIVVGTLDGNQITYPERIDGKRPRSDLSTSEKVAVLGVVSRWSYGFGLGFCLGGVLDDGKDTFYIAPVSGYKYGAHSVFQTKEQDSSDVYKGCGNGDVYTEYHVSRDTSGHFSTIRRGISNMDDFYRPYLTTNETRYNELVLVADHRMYLDYNNDTATIKDRVITLVNAVDAIYQRINIRIVLKALEIWTNDDPYEREIRGGPDLGKFNNYRNAHLQDKFPHDNAQLLRTRVPGFSNCSLASLKKINDKCLFNVPTYQALNSYCGNGIREEGEECDCGTPEFKKQGTLCRGVKTDCDVPEYCTGGSRDVSIVLSMLFICPADSYIVDGFPCNQTKTVVQGSTNYNSVFKRQLNPRPNTRYLRLSPQYWHGWPCLRVDFLGCSKDEVHPTAPTPLKSYLLNYLCLTPSSKTCSPNDTENIIYARGDKCDGKHFQFTLESNGVLRHSCSGKMVCPTGSGNGASLVVSSSCLTSNSKFERTQGHSLKHLKTGKCIHTHGGRPGEDKKMVLWSLCDETRLEIWFVKQGNSHLEKTVNEILIQGRSNWYDWVTGFHLYFSDDGQQWTGYSQSGDKNHSNSVCYLGECSEIHETQCKDLWGSAARNADQGCYKKLNTELSGYGTCDPTTNISCALRDVLCGQLQCNDQANSPVVDYGWSYKKITLDNGKMCNTATLKSIDSAGLGMVRDGTKCDTNKICVNFKCQSYDQLNISKCPSVAGEECGGRGLRNDNFDLLIKVCTNEGKCYCQDGFDSKDSCSSVTVPRDGAWGEWSSWTVCDKGCGSGKRKRHRFCDNPFPLHGGKDCPGHRQETEDCNTENCPIGISCRHLQQIGQEKNRDYPDGVYKINPTGSEEISTYCDMSRDGGGWTLLVASHTNSWTKRNVYLRNENTPTLNGDFSIIEHADNIKNNINVAGSRFEYRLEAQKPDRWGGIWRTQRSYTFVATNNKQTDVELVKKFDNWKYSNSGIEKRMPWISGARLTTSENAYSAWWGTITDGIFTIKPPGLNLVKTYCDFTTAGGPWTLLLTSKTHKGWDKNNVKQRNVEKPSLNEDFSILGFADAIKDVDKSQVTLVYSLT</sequence>
<dbReference type="PANTHER" id="PTHR11905">
    <property type="entry name" value="ADAM A DISINTEGRIN AND METALLOPROTEASE DOMAIN"/>
    <property type="match status" value="1"/>
</dbReference>
<dbReference type="Gene3D" id="2.20.100.10">
    <property type="entry name" value="Thrombospondin type-1 (TSP1) repeat"/>
    <property type="match status" value="1"/>
</dbReference>
<dbReference type="InterPro" id="IPR008979">
    <property type="entry name" value="Galactose-bd-like_sf"/>
</dbReference>
<dbReference type="FunFam" id="2.20.100.10:FF:000002">
    <property type="entry name" value="Unc-5 netrin receptor C"/>
    <property type="match status" value="1"/>
</dbReference>
<dbReference type="Gene3D" id="4.10.70.10">
    <property type="entry name" value="Disintegrin domain"/>
    <property type="match status" value="1"/>
</dbReference>
<dbReference type="CDD" id="cd23417">
    <property type="entry name" value="beta-trefoil_Ricin_MytiLec-like"/>
    <property type="match status" value="1"/>
</dbReference>
<dbReference type="Proteomes" id="UP001249851">
    <property type="component" value="Unassembled WGS sequence"/>
</dbReference>
<keyword evidence="6" id="KW-0482">Metalloprotease</keyword>
<dbReference type="InterPro" id="IPR035992">
    <property type="entry name" value="Ricin_B-like_lectins"/>
</dbReference>
<dbReference type="InterPro" id="IPR036056">
    <property type="entry name" value="Fibrinogen-like_C"/>
</dbReference>
<protein>
    <submittedName>
        <fullName evidence="6">Disintegrin and metalloproteinase domain-containing protein 11</fullName>
    </submittedName>
</protein>
<keyword evidence="7" id="KW-1185">Reference proteome</keyword>
<dbReference type="Gene3D" id="2.60.120.260">
    <property type="entry name" value="Galactose-binding domain-like"/>
    <property type="match status" value="1"/>
</dbReference>
<dbReference type="InterPro" id="IPR036436">
    <property type="entry name" value="Disintegrin_dom_sf"/>
</dbReference>
<reference evidence="6" key="2">
    <citation type="journal article" date="2023" name="Science">
        <title>Genomic signatures of disease resistance in endangered staghorn corals.</title>
        <authorList>
            <person name="Vollmer S.V."/>
            <person name="Selwyn J.D."/>
            <person name="Despard B.A."/>
            <person name="Roesel C.L."/>
        </authorList>
    </citation>
    <scope>NUCLEOTIDE SEQUENCE</scope>
    <source>
        <strain evidence="6">K2</strain>
    </source>
</reference>
<dbReference type="NCBIfam" id="NF040941">
    <property type="entry name" value="GGGWT_bact"/>
    <property type="match status" value="1"/>
</dbReference>
<evidence type="ECO:0000256" key="3">
    <source>
        <dbReference type="PROSITE-ProRule" id="PRU00276"/>
    </source>
</evidence>
<gene>
    <name evidence="6" type="ORF">P5673_019243</name>
</gene>
<dbReference type="InterPro" id="IPR036383">
    <property type="entry name" value="TSP1_rpt_sf"/>
</dbReference>
<dbReference type="InterPro" id="IPR000884">
    <property type="entry name" value="TSP1_rpt"/>
</dbReference>
<dbReference type="Pfam" id="PF00090">
    <property type="entry name" value="TSP_1"/>
    <property type="match status" value="1"/>
</dbReference>
<dbReference type="SUPFAM" id="SSF56496">
    <property type="entry name" value="Fibrinogen C-terminal domain-like"/>
    <property type="match status" value="2"/>
</dbReference>
<dbReference type="SUPFAM" id="SSF57552">
    <property type="entry name" value="Blood coagulation inhibitor (disintegrin)"/>
    <property type="match status" value="1"/>
</dbReference>
<dbReference type="EMBL" id="JARQWQ010000044">
    <property type="protein sequence ID" value="KAK2558525.1"/>
    <property type="molecule type" value="Genomic_DNA"/>
</dbReference>
<evidence type="ECO:0000259" key="5">
    <source>
        <dbReference type="PROSITE" id="PS51406"/>
    </source>
</evidence>
<dbReference type="InterPro" id="IPR024079">
    <property type="entry name" value="MetalloPept_cat_dom_sf"/>
</dbReference>
<evidence type="ECO:0000313" key="6">
    <source>
        <dbReference type="EMBL" id="KAK2558525.1"/>
    </source>
</evidence>
<dbReference type="PANTHER" id="PTHR11905:SF159">
    <property type="entry name" value="ADAM METALLOPROTEASE"/>
    <property type="match status" value="1"/>
</dbReference>
<organism evidence="6 7">
    <name type="scientific">Acropora cervicornis</name>
    <name type="common">Staghorn coral</name>
    <dbReference type="NCBI Taxonomy" id="6130"/>
    <lineage>
        <taxon>Eukaryota</taxon>
        <taxon>Metazoa</taxon>
        <taxon>Cnidaria</taxon>
        <taxon>Anthozoa</taxon>
        <taxon>Hexacorallia</taxon>
        <taxon>Scleractinia</taxon>
        <taxon>Astrocoeniina</taxon>
        <taxon>Acroporidae</taxon>
        <taxon>Acropora</taxon>
    </lineage>
</organism>
<name>A0AAD9QC59_ACRCE</name>
<dbReference type="GO" id="GO:0006508">
    <property type="term" value="P:proteolysis"/>
    <property type="evidence" value="ECO:0007669"/>
    <property type="project" value="InterPro"/>
</dbReference>
<dbReference type="Gene3D" id="3.90.215.10">
    <property type="entry name" value="Gamma Fibrinogen, chain A, domain 1"/>
    <property type="match status" value="1"/>
</dbReference>
<feature type="domain" description="Fibrinogen C-terminal" evidence="5">
    <location>
        <begin position="832"/>
        <end position="890"/>
    </location>
</feature>
<dbReference type="SMART" id="SM00050">
    <property type="entry name" value="DISIN"/>
    <property type="match status" value="1"/>
</dbReference>
<dbReference type="PROSITE" id="PS51406">
    <property type="entry name" value="FIBRINOGEN_C_2"/>
    <property type="match status" value="1"/>
</dbReference>
<dbReference type="SUPFAM" id="SSF49785">
    <property type="entry name" value="Galactose-binding domain-like"/>
    <property type="match status" value="2"/>
</dbReference>
<dbReference type="InterPro" id="IPR014716">
    <property type="entry name" value="Fibrinogen_a/b/g_C_1"/>
</dbReference>